<organism evidence="1 2">
    <name type="scientific">Plakobranchus ocellatus</name>
    <dbReference type="NCBI Taxonomy" id="259542"/>
    <lineage>
        <taxon>Eukaryota</taxon>
        <taxon>Metazoa</taxon>
        <taxon>Spiralia</taxon>
        <taxon>Lophotrochozoa</taxon>
        <taxon>Mollusca</taxon>
        <taxon>Gastropoda</taxon>
        <taxon>Heterobranchia</taxon>
        <taxon>Euthyneura</taxon>
        <taxon>Panpulmonata</taxon>
        <taxon>Sacoglossa</taxon>
        <taxon>Placobranchoidea</taxon>
        <taxon>Plakobranchidae</taxon>
        <taxon>Plakobranchus</taxon>
    </lineage>
</organism>
<comment type="caution">
    <text evidence="1">The sequence shown here is derived from an EMBL/GenBank/DDBJ whole genome shotgun (WGS) entry which is preliminary data.</text>
</comment>
<evidence type="ECO:0000313" key="2">
    <source>
        <dbReference type="Proteomes" id="UP000735302"/>
    </source>
</evidence>
<dbReference type="Proteomes" id="UP000735302">
    <property type="component" value="Unassembled WGS sequence"/>
</dbReference>
<proteinExistence type="predicted"/>
<dbReference type="AlphaFoldDB" id="A0AAV4BN54"/>
<accession>A0AAV4BN54</accession>
<protein>
    <submittedName>
        <fullName evidence="1">Uncharacterized protein</fullName>
    </submittedName>
</protein>
<dbReference type="EMBL" id="BLXT01005251">
    <property type="protein sequence ID" value="GFO21008.1"/>
    <property type="molecule type" value="Genomic_DNA"/>
</dbReference>
<keyword evidence="2" id="KW-1185">Reference proteome</keyword>
<name>A0AAV4BN54_9GAST</name>
<gene>
    <name evidence="1" type="ORF">PoB_004751300</name>
</gene>
<evidence type="ECO:0000313" key="1">
    <source>
        <dbReference type="EMBL" id="GFO21008.1"/>
    </source>
</evidence>
<sequence length="97" mass="10453">MACKTTQCQSDMPGSRWRMAYESLFPSAAPASPPLPIQYVPACTLVNAADYVTTHSIVLTVVARAARLVLSQNVSILLVGYSDTQSFSSATSSQRRL</sequence>
<reference evidence="1 2" key="1">
    <citation type="journal article" date="2021" name="Elife">
        <title>Chloroplast acquisition without the gene transfer in kleptoplastic sea slugs, Plakobranchus ocellatus.</title>
        <authorList>
            <person name="Maeda T."/>
            <person name="Takahashi S."/>
            <person name="Yoshida T."/>
            <person name="Shimamura S."/>
            <person name="Takaki Y."/>
            <person name="Nagai Y."/>
            <person name="Toyoda A."/>
            <person name="Suzuki Y."/>
            <person name="Arimoto A."/>
            <person name="Ishii H."/>
            <person name="Satoh N."/>
            <person name="Nishiyama T."/>
            <person name="Hasebe M."/>
            <person name="Maruyama T."/>
            <person name="Minagawa J."/>
            <person name="Obokata J."/>
            <person name="Shigenobu S."/>
        </authorList>
    </citation>
    <scope>NUCLEOTIDE SEQUENCE [LARGE SCALE GENOMIC DNA]</scope>
</reference>